<dbReference type="GO" id="GO:0110154">
    <property type="term" value="P:RNA decapping"/>
    <property type="evidence" value="ECO:0007669"/>
    <property type="project" value="TreeGrafter"/>
</dbReference>
<dbReference type="PANTHER" id="PTHR42850:SF4">
    <property type="entry name" value="ZINC-DEPENDENT ENDOPOLYPHOSPHATASE"/>
    <property type="match status" value="1"/>
</dbReference>
<dbReference type="GO" id="GO:0005737">
    <property type="term" value="C:cytoplasm"/>
    <property type="evidence" value="ECO:0007669"/>
    <property type="project" value="TreeGrafter"/>
</dbReference>
<dbReference type="RefSeq" id="WP_342069824.1">
    <property type="nucleotide sequence ID" value="NZ_CP151762.1"/>
</dbReference>
<dbReference type="GO" id="GO:0008803">
    <property type="term" value="F:bis(5'-nucleosyl)-tetraphosphatase (symmetrical) activity"/>
    <property type="evidence" value="ECO:0007669"/>
    <property type="project" value="TreeGrafter"/>
</dbReference>
<dbReference type="KEGG" id="yag:AABB28_16600"/>
<accession>A0AAN0M5H8</accession>
<sequence length="262" mass="29106">MNPIYAIGDIHGQKEMLDHALALIVADGGENAQIVFVGDYTDRGPDSRAVIDTLIAGRNAGRDWVFLKGNHDRFFTRFIRHGTQHDPRVKSGINWLNPRLGGATTLASYGVEAEVHFTTDRKTGLEIIKDCKGPDGPMDAAGLHKKAQRAVPATHVDFLENLPLWYETEDLLFVHAGLRPGLPITAQDPEDLLWIRQPFLDSTHDFGKLVVHGHTALDYPQHFGNRVDLDGGAGYHRPLFPAVFEGRDCWILTGHGRVRLTP</sequence>
<gene>
    <name evidence="2" type="ORF">AABB28_16600</name>
</gene>
<dbReference type="AlphaFoldDB" id="A0AAN0M5H8"/>
<dbReference type="PANTHER" id="PTHR42850">
    <property type="entry name" value="METALLOPHOSPHOESTERASE"/>
    <property type="match status" value="1"/>
</dbReference>
<dbReference type="GO" id="GO:0016791">
    <property type="term" value="F:phosphatase activity"/>
    <property type="evidence" value="ECO:0007669"/>
    <property type="project" value="TreeGrafter"/>
</dbReference>
<dbReference type="InterPro" id="IPR029052">
    <property type="entry name" value="Metallo-depent_PP-like"/>
</dbReference>
<feature type="domain" description="Calcineurin-like phosphoesterase" evidence="1">
    <location>
        <begin position="3"/>
        <end position="225"/>
    </location>
</feature>
<name>A0AAN0M5H8_9RHOB</name>
<dbReference type="Pfam" id="PF00149">
    <property type="entry name" value="Metallophos"/>
    <property type="match status" value="1"/>
</dbReference>
<reference evidence="2 3" key="1">
    <citation type="submission" date="2024-04" db="EMBL/GenBank/DDBJ databases">
        <title>Phylogenomic analyses of a clade within the roseobacter group suggest taxonomic reassignments of species of the genera Aestuariivita, Citreicella, Loktanella, Nautella, Pelagibaca, Ruegeria, Thalassobius, Thiobacimonas and Tropicibacter, and the proposal o.</title>
        <authorList>
            <person name="Jeon C.O."/>
        </authorList>
    </citation>
    <scope>NUCLEOTIDE SEQUENCE [LARGE SCALE GENOMIC DNA]</scope>
    <source>
        <strain evidence="2 3">G8-12</strain>
    </source>
</reference>
<keyword evidence="2" id="KW-0378">Hydrolase</keyword>
<evidence type="ECO:0000313" key="3">
    <source>
        <dbReference type="Proteomes" id="UP001451782"/>
    </source>
</evidence>
<dbReference type="CDD" id="cd00144">
    <property type="entry name" value="MPP_PPP_family"/>
    <property type="match status" value="1"/>
</dbReference>
<dbReference type="InterPro" id="IPR050126">
    <property type="entry name" value="Ap4A_hydrolase"/>
</dbReference>
<dbReference type="InterPro" id="IPR004843">
    <property type="entry name" value="Calcineurin-like_PHP"/>
</dbReference>
<dbReference type="SUPFAM" id="SSF56300">
    <property type="entry name" value="Metallo-dependent phosphatases"/>
    <property type="match status" value="1"/>
</dbReference>
<dbReference type="Proteomes" id="UP001451782">
    <property type="component" value="Chromosome"/>
</dbReference>
<dbReference type="Gene3D" id="3.60.21.10">
    <property type="match status" value="1"/>
</dbReference>
<evidence type="ECO:0000259" key="1">
    <source>
        <dbReference type="Pfam" id="PF00149"/>
    </source>
</evidence>
<organism evidence="2 3">
    <name type="scientific">Yoonia algicola</name>
    <dbReference type="NCBI Taxonomy" id="3137368"/>
    <lineage>
        <taxon>Bacteria</taxon>
        <taxon>Pseudomonadati</taxon>
        <taxon>Pseudomonadota</taxon>
        <taxon>Alphaproteobacteria</taxon>
        <taxon>Rhodobacterales</taxon>
        <taxon>Paracoccaceae</taxon>
        <taxon>Yoonia</taxon>
    </lineage>
</organism>
<keyword evidence="3" id="KW-1185">Reference proteome</keyword>
<dbReference type="EC" id="3.1.-.-" evidence="2"/>
<dbReference type="EMBL" id="CP151762">
    <property type="protein sequence ID" value="WZU63443.1"/>
    <property type="molecule type" value="Genomic_DNA"/>
</dbReference>
<evidence type="ECO:0000313" key="2">
    <source>
        <dbReference type="EMBL" id="WZU63443.1"/>
    </source>
</evidence>
<proteinExistence type="predicted"/>
<protein>
    <submittedName>
        <fullName evidence="2">Metallophosphoesterase family protein</fullName>
        <ecNumber evidence="2">3.1.-.-</ecNumber>
    </submittedName>
</protein>